<dbReference type="AlphaFoldDB" id="A0AAW2LUE2"/>
<accession>A0AAW2LUE2</accession>
<reference evidence="2" key="2">
    <citation type="journal article" date="2024" name="Plant">
        <title>Genomic evolution and insights into agronomic trait innovations of Sesamum species.</title>
        <authorList>
            <person name="Miao H."/>
            <person name="Wang L."/>
            <person name="Qu L."/>
            <person name="Liu H."/>
            <person name="Sun Y."/>
            <person name="Le M."/>
            <person name="Wang Q."/>
            <person name="Wei S."/>
            <person name="Zheng Y."/>
            <person name="Lin W."/>
            <person name="Duan Y."/>
            <person name="Cao H."/>
            <person name="Xiong S."/>
            <person name="Wang X."/>
            <person name="Wei L."/>
            <person name="Li C."/>
            <person name="Ma Q."/>
            <person name="Ju M."/>
            <person name="Zhao R."/>
            <person name="Li G."/>
            <person name="Mu C."/>
            <person name="Tian Q."/>
            <person name="Mei H."/>
            <person name="Zhang T."/>
            <person name="Gao T."/>
            <person name="Zhang H."/>
        </authorList>
    </citation>
    <scope>NUCLEOTIDE SEQUENCE</scope>
    <source>
        <strain evidence="2">KEN8</strain>
    </source>
</reference>
<organism evidence="2">
    <name type="scientific">Sesamum calycinum</name>
    <dbReference type="NCBI Taxonomy" id="2727403"/>
    <lineage>
        <taxon>Eukaryota</taxon>
        <taxon>Viridiplantae</taxon>
        <taxon>Streptophyta</taxon>
        <taxon>Embryophyta</taxon>
        <taxon>Tracheophyta</taxon>
        <taxon>Spermatophyta</taxon>
        <taxon>Magnoliopsida</taxon>
        <taxon>eudicotyledons</taxon>
        <taxon>Gunneridae</taxon>
        <taxon>Pentapetalae</taxon>
        <taxon>asterids</taxon>
        <taxon>lamiids</taxon>
        <taxon>Lamiales</taxon>
        <taxon>Pedaliaceae</taxon>
        <taxon>Sesamum</taxon>
    </lineage>
</organism>
<feature type="domain" description="Cytosolic endo-beta-N-acetylglucosaminidase C-terminal" evidence="1">
    <location>
        <begin position="177"/>
        <end position="280"/>
    </location>
</feature>
<proteinExistence type="predicted"/>
<dbReference type="PANTHER" id="PTHR13246:SF1">
    <property type="entry name" value="CYTOSOLIC ENDO-BETA-N-ACETYLGLUCOSAMINIDASE"/>
    <property type="match status" value="1"/>
</dbReference>
<reference evidence="2" key="1">
    <citation type="submission" date="2020-06" db="EMBL/GenBank/DDBJ databases">
        <authorList>
            <person name="Li T."/>
            <person name="Hu X."/>
            <person name="Zhang T."/>
            <person name="Song X."/>
            <person name="Zhang H."/>
            <person name="Dai N."/>
            <person name="Sheng W."/>
            <person name="Hou X."/>
            <person name="Wei L."/>
        </authorList>
    </citation>
    <scope>NUCLEOTIDE SEQUENCE</scope>
    <source>
        <strain evidence="2">KEN8</strain>
        <tissue evidence="2">Leaf</tissue>
    </source>
</reference>
<dbReference type="PANTHER" id="PTHR13246">
    <property type="entry name" value="ENDO BETA N-ACETYLGLUCOSAMINIDASE"/>
    <property type="match status" value="1"/>
</dbReference>
<evidence type="ECO:0000313" key="2">
    <source>
        <dbReference type="EMBL" id="KAL0321816.1"/>
    </source>
</evidence>
<protein>
    <submittedName>
        <fullName evidence="2">Cytosolic endo-beta-N-acetylglucosaminidase 1</fullName>
    </submittedName>
</protein>
<evidence type="ECO:0000259" key="1">
    <source>
        <dbReference type="Pfam" id="PF25529"/>
    </source>
</evidence>
<name>A0AAW2LUE2_9LAMI</name>
<gene>
    <name evidence="2" type="ORF">Scaly_2478000</name>
</gene>
<dbReference type="EMBL" id="JACGWM010000016">
    <property type="protein sequence ID" value="KAL0321816.1"/>
    <property type="molecule type" value="Genomic_DNA"/>
</dbReference>
<dbReference type="InterPro" id="IPR032979">
    <property type="entry name" value="ENGase"/>
</dbReference>
<dbReference type="Pfam" id="PF25529">
    <property type="entry name" value="Ig_ENGASE1_C"/>
    <property type="match status" value="1"/>
</dbReference>
<comment type="caution">
    <text evidence="2">The sequence shown here is derived from an EMBL/GenBank/DDBJ whole genome shotgun (WGS) entry which is preliminary data.</text>
</comment>
<dbReference type="InterPro" id="IPR057882">
    <property type="entry name" value="ENGase_C"/>
</dbReference>
<sequence>MTHPNANYSLKEASYNGGGNISFVGTLDDGAEFTARLFEGELLLGNSPVDFTYSVKSSRNSLLGLALVLSSATDERKSVLLAASGNTLLTMNQFSSRYTTVIMPRQVTKAEGESNWILQESRLDMAVHTLEEIRAVCYRSKLEKSAEAVSNTLSDGPSEYYAILGDIKITTAGDNSKFPPSDSWLVDGQFVSWTSGSQGSKLLSVKIMWQLKVGNADPFPKYNIYVNKITSTSSGNQNLKPSEGNKYLGVTVAKSFYVADLEVALGISSLKFMIQVCGLDLRPEARRFSIPPTAS</sequence>
<dbReference type="GO" id="GO:0033925">
    <property type="term" value="F:mannosyl-glycoprotein endo-beta-N-acetylglucosaminidase activity"/>
    <property type="evidence" value="ECO:0007669"/>
    <property type="project" value="InterPro"/>
</dbReference>
<dbReference type="Gene3D" id="2.60.120.260">
    <property type="entry name" value="Galactose-binding domain-like"/>
    <property type="match status" value="1"/>
</dbReference>